<dbReference type="Proteomes" id="UP000270343">
    <property type="component" value="Unassembled WGS sequence"/>
</dbReference>
<reference evidence="2 3" key="1">
    <citation type="journal article" date="2015" name="Antonie Van Leeuwenhoek">
        <title>Streptomyces klenkii sp. nov., isolated from deep marine sediment.</title>
        <authorList>
            <person name="Veyisoglu A."/>
            <person name="Sahin N."/>
        </authorList>
    </citation>
    <scope>NUCLEOTIDE SEQUENCE [LARGE SCALE GENOMIC DNA]</scope>
    <source>
        <strain evidence="2 3">KCTC 29202</strain>
    </source>
</reference>
<dbReference type="SUPFAM" id="SSF56801">
    <property type="entry name" value="Acetyl-CoA synthetase-like"/>
    <property type="match status" value="1"/>
</dbReference>
<name>A0A3B0BXC3_9ACTN</name>
<evidence type="ECO:0000256" key="1">
    <source>
        <dbReference type="SAM" id="MobiDB-lite"/>
    </source>
</evidence>
<evidence type="ECO:0000313" key="2">
    <source>
        <dbReference type="EMBL" id="RKN77652.1"/>
    </source>
</evidence>
<evidence type="ECO:0008006" key="4">
    <source>
        <dbReference type="Google" id="ProtNLM"/>
    </source>
</evidence>
<gene>
    <name evidence="2" type="ORF">D7231_02820</name>
</gene>
<comment type="caution">
    <text evidence="2">The sequence shown here is derived from an EMBL/GenBank/DDBJ whole genome shotgun (WGS) entry which is preliminary data.</text>
</comment>
<evidence type="ECO:0000313" key="3">
    <source>
        <dbReference type="Proteomes" id="UP000270343"/>
    </source>
</evidence>
<dbReference type="Gene3D" id="3.40.50.12780">
    <property type="entry name" value="N-terminal domain of ligase-like"/>
    <property type="match status" value="1"/>
</dbReference>
<accession>A0A3B0BXC3</accession>
<feature type="region of interest" description="Disordered" evidence="1">
    <location>
        <begin position="48"/>
        <end position="114"/>
    </location>
</feature>
<sequence>MDLRARSIATALLQRYVPGDRALLLHPEGPERVVAFLGCLCAGATAVPPPSCTPPTKTDAIQRPPLPPRWSGCWPRRPSTSTASRSAGPAPPPPSRRVGPPDAPPFADVDQLLS</sequence>
<dbReference type="AlphaFoldDB" id="A0A3B0BXC3"/>
<feature type="compositionally biased region" description="Low complexity" evidence="1">
    <location>
        <begin position="75"/>
        <end position="88"/>
    </location>
</feature>
<dbReference type="InterPro" id="IPR042099">
    <property type="entry name" value="ANL_N_sf"/>
</dbReference>
<proteinExistence type="predicted"/>
<dbReference type="EMBL" id="RBAM01000001">
    <property type="protein sequence ID" value="RKN77652.1"/>
    <property type="molecule type" value="Genomic_DNA"/>
</dbReference>
<protein>
    <recommendedName>
        <fullName evidence="4">AMP-dependent synthetase/ligase domain-containing protein</fullName>
    </recommendedName>
</protein>
<organism evidence="2 3">
    <name type="scientific">Streptomyces klenkii</name>
    <dbReference type="NCBI Taxonomy" id="1420899"/>
    <lineage>
        <taxon>Bacteria</taxon>
        <taxon>Bacillati</taxon>
        <taxon>Actinomycetota</taxon>
        <taxon>Actinomycetes</taxon>
        <taxon>Kitasatosporales</taxon>
        <taxon>Streptomycetaceae</taxon>
        <taxon>Streptomyces</taxon>
    </lineage>
</organism>
<keyword evidence="3" id="KW-1185">Reference proteome</keyword>